<protein>
    <submittedName>
        <fullName evidence="2">Uncharacterized protein</fullName>
    </submittedName>
</protein>
<evidence type="ECO:0000313" key="2">
    <source>
        <dbReference type="EMBL" id="MBG6122218.1"/>
    </source>
</evidence>
<reference evidence="2" key="1">
    <citation type="submission" date="2020-11" db="EMBL/GenBank/DDBJ databases">
        <title>Sequencing the genomes of 1000 actinobacteria strains.</title>
        <authorList>
            <person name="Klenk H.-P."/>
        </authorList>
    </citation>
    <scope>NUCLEOTIDE SEQUENCE</scope>
    <source>
        <strain evidence="2">DSM 45632</strain>
    </source>
</reference>
<organism evidence="2 3">
    <name type="scientific">Corynebacterium aquatimens</name>
    <dbReference type="NCBI Taxonomy" id="1190508"/>
    <lineage>
        <taxon>Bacteria</taxon>
        <taxon>Bacillati</taxon>
        <taxon>Actinomycetota</taxon>
        <taxon>Actinomycetes</taxon>
        <taxon>Mycobacteriales</taxon>
        <taxon>Corynebacteriaceae</taxon>
        <taxon>Corynebacterium</taxon>
    </lineage>
</organism>
<gene>
    <name evidence="2" type="ORF">IW254_001187</name>
</gene>
<feature type="region of interest" description="Disordered" evidence="1">
    <location>
        <begin position="1"/>
        <end position="59"/>
    </location>
</feature>
<dbReference type="RefSeq" id="WP_196824649.1">
    <property type="nucleotide sequence ID" value="NZ_CP046980.1"/>
</dbReference>
<feature type="compositionally biased region" description="Basic and acidic residues" evidence="1">
    <location>
        <begin position="49"/>
        <end position="59"/>
    </location>
</feature>
<proteinExistence type="predicted"/>
<name>A0A931GRP9_9CORY</name>
<feature type="compositionally biased region" description="Basic and acidic residues" evidence="1">
    <location>
        <begin position="1"/>
        <end position="17"/>
    </location>
</feature>
<dbReference type="AlphaFoldDB" id="A0A931GRP9"/>
<comment type="caution">
    <text evidence="2">The sequence shown here is derived from an EMBL/GenBank/DDBJ whole genome shotgun (WGS) entry which is preliminary data.</text>
</comment>
<keyword evidence="3" id="KW-1185">Reference proteome</keyword>
<evidence type="ECO:0000313" key="3">
    <source>
        <dbReference type="Proteomes" id="UP000658613"/>
    </source>
</evidence>
<sequence>MSEDNKEKEIPDFREYENQGENGRPSGLSAGPIGDSVNDLADPEADQEFQERVEKDSDE</sequence>
<dbReference type="EMBL" id="JADOUE010000001">
    <property type="protein sequence ID" value="MBG6122218.1"/>
    <property type="molecule type" value="Genomic_DNA"/>
</dbReference>
<evidence type="ECO:0000256" key="1">
    <source>
        <dbReference type="SAM" id="MobiDB-lite"/>
    </source>
</evidence>
<accession>A0A931GRP9</accession>
<dbReference type="Proteomes" id="UP000658613">
    <property type="component" value="Unassembled WGS sequence"/>
</dbReference>